<evidence type="ECO:0000259" key="4">
    <source>
        <dbReference type="Pfam" id="PF10342"/>
    </source>
</evidence>
<dbReference type="OrthoDB" id="10405908at2759"/>
<evidence type="ECO:0000313" key="5">
    <source>
        <dbReference type="EMBL" id="CAG8633885.1"/>
    </source>
</evidence>
<dbReference type="InterPro" id="IPR018466">
    <property type="entry name" value="Kre9/Knh1-like_N"/>
</dbReference>
<feature type="region of interest" description="Disordered" evidence="2">
    <location>
        <begin position="138"/>
        <end position="157"/>
    </location>
</feature>
<evidence type="ECO:0000256" key="1">
    <source>
        <dbReference type="ARBA" id="ARBA00022729"/>
    </source>
</evidence>
<accession>A0A9N9GTX9</accession>
<feature type="signal peptide" evidence="3">
    <location>
        <begin position="1"/>
        <end position="25"/>
    </location>
</feature>
<feature type="chain" id="PRO_5040404330" evidence="3">
    <location>
        <begin position="26"/>
        <end position="227"/>
    </location>
</feature>
<organism evidence="5 6">
    <name type="scientific">Paraglomus brasilianum</name>
    <dbReference type="NCBI Taxonomy" id="144538"/>
    <lineage>
        <taxon>Eukaryota</taxon>
        <taxon>Fungi</taxon>
        <taxon>Fungi incertae sedis</taxon>
        <taxon>Mucoromycota</taxon>
        <taxon>Glomeromycotina</taxon>
        <taxon>Glomeromycetes</taxon>
        <taxon>Paraglomerales</taxon>
        <taxon>Paraglomeraceae</taxon>
        <taxon>Paraglomus</taxon>
    </lineage>
</organism>
<dbReference type="Pfam" id="PF10342">
    <property type="entry name" value="Kre9_KNH"/>
    <property type="match status" value="1"/>
</dbReference>
<evidence type="ECO:0000256" key="2">
    <source>
        <dbReference type="SAM" id="MobiDB-lite"/>
    </source>
</evidence>
<gene>
    <name evidence="5" type="ORF">PBRASI_LOCUS9398</name>
</gene>
<keyword evidence="6" id="KW-1185">Reference proteome</keyword>
<dbReference type="Proteomes" id="UP000789739">
    <property type="component" value="Unassembled WGS sequence"/>
</dbReference>
<reference evidence="5" key="1">
    <citation type="submission" date="2021-06" db="EMBL/GenBank/DDBJ databases">
        <authorList>
            <person name="Kallberg Y."/>
            <person name="Tangrot J."/>
            <person name="Rosling A."/>
        </authorList>
    </citation>
    <scope>NUCLEOTIDE SEQUENCE</scope>
    <source>
        <strain evidence="5">BR232B</strain>
    </source>
</reference>
<sequence length="227" mass="24338">MHSSFHLTLFTFFALFLSLTPLAYSDKYVITSPTTTTDWVVGTTVQIQWNFNSTDPNDNNRTLKLELHQKTGALTDKLMATISTSVKTVDKNVSWIVTSGLTTANNYYVHLEKNPENIADLFPDKSDSPVFRVLEQNATTTAATPTSTPSSTGPSSTTTLLVVATGTPSCDHVAQVCNDSGRAFINTTERCVCGVLLRGAGSSLTAGVTAIMIITTITSAITASIFT</sequence>
<name>A0A9N9GTX9_9GLOM</name>
<evidence type="ECO:0000256" key="3">
    <source>
        <dbReference type="SAM" id="SignalP"/>
    </source>
</evidence>
<dbReference type="EMBL" id="CAJVPI010002030">
    <property type="protein sequence ID" value="CAG8633885.1"/>
    <property type="molecule type" value="Genomic_DNA"/>
</dbReference>
<comment type="caution">
    <text evidence="5">The sequence shown here is derived from an EMBL/GenBank/DDBJ whole genome shotgun (WGS) entry which is preliminary data.</text>
</comment>
<evidence type="ECO:0000313" key="6">
    <source>
        <dbReference type="Proteomes" id="UP000789739"/>
    </source>
</evidence>
<protein>
    <submittedName>
        <fullName evidence="5">1855_t:CDS:1</fullName>
    </submittedName>
</protein>
<dbReference type="AlphaFoldDB" id="A0A9N9GTX9"/>
<feature type="domain" description="Yeast cell wall synthesis Kre9/Knh1-like N-terminal" evidence="4">
    <location>
        <begin position="32"/>
        <end position="115"/>
    </location>
</feature>
<proteinExistence type="predicted"/>
<keyword evidence="1 3" id="KW-0732">Signal</keyword>